<evidence type="ECO:0000256" key="11">
    <source>
        <dbReference type="ARBA" id="ARBA00037252"/>
    </source>
</evidence>
<evidence type="ECO:0000313" key="17">
    <source>
        <dbReference type="EMBL" id="QCI19189.1"/>
    </source>
</evidence>
<keyword evidence="5 17" id="KW-0762">Sugar transport</keyword>
<dbReference type="NCBIfam" id="TIGR00830">
    <property type="entry name" value="PTBA"/>
    <property type="match status" value="1"/>
</dbReference>
<keyword evidence="6" id="KW-0808">Transferase</keyword>
<evidence type="ECO:0000259" key="16">
    <source>
        <dbReference type="PROSITE" id="PS51093"/>
    </source>
</evidence>
<evidence type="ECO:0000256" key="8">
    <source>
        <dbReference type="ARBA" id="ARBA00022723"/>
    </source>
</evidence>
<evidence type="ECO:0000256" key="12">
    <source>
        <dbReference type="ARBA" id="ARBA00039163"/>
    </source>
</evidence>
<accession>A0A4D6XUL0</accession>
<keyword evidence="3" id="KW-0813">Transport</keyword>
<evidence type="ECO:0000256" key="3">
    <source>
        <dbReference type="ARBA" id="ARBA00022448"/>
    </source>
</evidence>
<dbReference type="GO" id="GO:0005737">
    <property type="term" value="C:cytoplasm"/>
    <property type="evidence" value="ECO:0007669"/>
    <property type="project" value="UniProtKB-SubCell"/>
</dbReference>
<keyword evidence="8" id="KW-0479">Metal-binding</keyword>
<dbReference type="Gene3D" id="2.70.70.10">
    <property type="entry name" value="Glucose Permease (Domain IIA)"/>
    <property type="match status" value="1"/>
</dbReference>
<keyword evidence="7" id="KW-0598">Phosphotransferase system</keyword>
<evidence type="ECO:0000256" key="1">
    <source>
        <dbReference type="ARBA" id="ARBA00001947"/>
    </source>
</evidence>
<feature type="domain" description="PTS EIIA type-1" evidence="16">
    <location>
        <begin position="36"/>
        <end position="140"/>
    </location>
</feature>
<keyword evidence="10" id="KW-0862">Zinc</keyword>
<dbReference type="OrthoDB" id="7571469at2"/>
<dbReference type="PROSITE" id="PS51093">
    <property type="entry name" value="PTS_EIIA_TYPE_1"/>
    <property type="match status" value="1"/>
</dbReference>
<reference evidence="17 18" key="1">
    <citation type="submission" date="2018-10" db="EMBL/GenBank/DDBJ databases">
        <title>Comparative functional genomics of the obligate endosymbiont Buchnera aphidicola.</title>
        <authorList>
            <person name="Chong R.A."/>
        </authorList>
    </citation>
    <scope>NUCLEOTIDE SEQUENCE [LARGE SCALE GENOMIC DNA]</scope>
    <source>
        <strain evidence="17 18">Aoe</strain>
    </source>
</reference>
<keyword evidence="4" id="KW-0597">Phosphoprotein</keyword>
<dbReference type="NCBIfam" id="NF006962">
    <property type="entry name" value="PRK09439.1"/>
    <property type="match status" value="1"/>
</dbReference>
<dbReference type="RefSeq" id="WP_158341597.1">
    <property type="nucleotide sequence ID" value="NZ_CP033012.1"/>
</dbReference>
<organism evidence="17 18">
    <name type="scientific">Buchnera aphidicola</name>
    <name type="common">Anoecia oenotherae</name>
    <dbReference type="NCBI Taxonomy" id="1241833"/>
    <lineage>
        <taxon>Bacteria</taxon>
        <taxon>Pseudomonadati</taxon>
        <taxon>Pseudomonadota</taxon>
        <taxon>Gammaproteobacteria</taxon>
        <taxon>Enterobacterales</taxon>
        <taxon>Erwiniaceae</taxon>
        <taxon>Buchnera</taxon>
    </lineage>
</organism>
<keyword evidence="18" id="KW-1185">Reference proteome</keyword>
<sequence>MGLFSRFFSKKVDSVKLIDIIAPISGNVVGIEEVPDTVFSDKIVGDGIAIQPIENLIVSPVNGIIGKIFESMHAFSVESNDGIEMFVHFGIDTVQLRGRGFKQLAKEKQSVKIGDPILQFDLVLLKKIAKSVLTPVVISNMDDIKKLNKIYGKVVRGKTIIMTVEL</sequence>
<evidence type="ECO:0000256" key="6">
    <source>
        <dbReference type="ARBA" id="ARBA00022679"/>
    </source>
</evidence>
<evidence type="ECO:0000256" key="10">
    <source>
        <dbReference type="ARBA" id="ARBA00022833"/>
    </source>
</evidence>
<dbReference type="PROSITE" id="PS00371">
    <property type="entry name" value="PTS_EIIA_TYPE_1_HIS"/>
    <property type="match status" value="1"/>
</dbReference>
<dbReference type="SUPFAM" id="SSF51261">
    <property type="entry name" value="Duplicated hybrid motif"/>
    <property type="match status" value="1"/>
</dbReference>
<dbReference type="PANTHER" id="PTHR45008">
    <property type="entry name" value="PTS SYSTEM GLUCOSE-SPECIFIC EIIA COMPONENT"/>
    <property type="match status" value="1"/>
</dbReference>
<evidence type="ECO:0000256" key="5">
    <source>
        <dbReference type="ARBA" id="ARBA00022597"/>
    </source>
</evidence>
<dbReference type="InterPro" id="IPR011055">
    <property type="entry name" value="Dup_hybrid_motif"/>
</dbReference>
<name>A0A4D6XUL0_9GAMM</name>
<dbReference type="Pfam" id="PF00358">
    <property type="entry name" value="PTS_EIIA_1"/>
    <property type="match status" value="1"/>
</dbReference>
<dbReference type="GO" id="GO:0046872">
    <property type="term" value="F:metal ion binding"/>
    <property type="evidence" value="ECO:0007669"/>
    <property type="project" value="UniProtKB-KW"/>
</dbReference>
<evidence type="ECO:0000256" key="2">
    <source>
        <dbReference type="ARBA" id="ARBA00004496"/>
    </source>
</evidence>
<comment type="function">
    <text evidence="11">The phosphoenolpyruvate-dependent sugar phosphotransferase system (sugar PTS), a major carbohydrate active transport system, catalyzes the phosphorylation of incoming sugar substrates concomitantly with their translocation across the cell membrane. The enzyme II complex composed of PtsG and Crr is involved in glucose transport.</text>
</comment>
<evidence type="ECO:0000256" key="7">
    <source>
        <dbReference type="ARBA" id="ARBA00022683"/>
    </source>
</evidence>
<comment type="cofactor">
    <cofactor evidence="1">
        <name>Zn(2+)</name>
        <dbReference type="ChEBI" id="CHEBI:29105"/>
    </cofactor>
</comment>
<evidence type="ECO:0000256" key="4">
    <source>
        <dbReference type="ARBA" id="ARBA00022553"/>
    </source>
</evidence>
<evidence type="ECO:0000256" key="14">
    <source>
        <dbReference type="ARBA" id="ARBA00042526"/>
    </source>
</evidence>
<dbReference type="GO" id="GO:0009401">
    <property type="term" value="P:phosphoenolpyruvate-dependent sugar phosphotransferase system"/>
    <property type="evidence" value="ECO:0007669"/>
    <property type="project" value="UniProtKB-KW"/>
</dbReference>
<dbReference type="InterPro" id="IPR050890">
    <property type="entry name" value="PTS_EIIA_component"/>
</dbReference>
<gene>
    <name evidence="17" type="ORF">D9V65_00250</name>
</gene>
<comment type="subcellular location">
    <subcellularLocation>
        <location evidence="2">Cytoplasm</location>
    </subcellularLocation>
</comment>
<protein>
    <recommendedName>
        <fullName evidence="12">PTS system glucose-specific EIIA component</fullName>
    </recommendedName>
    <alternativeName>
        <fullName evidence="15">EIIA-Glc</fullName>
    </alternativeName>
    <alternativeName>
        <fullName evidence="14">EIII-Glc</fullName>
    </alternativeName>
    <alternativeName>
        <fullName evidence="13">Glucose-specific phosphotransferase enzyme IIA component</fullName>
    </alternativeName>
</protein>
<dbReference type="FunFam" id="2.70.70.10:FF:000001">
    <property type="entry name" value="PTS system glucose-specific IIA component"/>
    <property type="match status" value="1"/>
</dbReference>
<dbReference type="PANTHER" id="PTHR45008:SF1">
    <property type="entry name" value="PTS SYSTEM GLUCOSE-SPECIFIC EIIA COMPONENT"/>
    <property type="match status" value="1"/>
</dbReference>
<keyword evidence="9" id="KW-0418">Kinase</keyword>
<evidence type="ECO:0000256" key="9">
    <source>
        <dbReference type="ARBA" id="ARBA00022777"/>
    </source>
</evidence>
<dbReference type="GO" id="GO:0016301">
    <property type="term" value="F:kinase activity"/>
    <property type="evidence" value="ECO:0007669"/>
    <property type="project" value="UniProtKB-KW"/>
</dbReference>
<proteinExistence type="predicted"/>
<dbReference type="EMBL" id="CP033012">
    <property type="protein sequence ID" value="QCI19189.1"/>
    <property type="molecule type" value="Genomic_DNA"/>
</dbReference>
<dbReference type="InterPro" id="IPR001127">
    <property type="entry name" value="PTS_EIIA_1_perm"/>
</dbReference>
<dbReference type="Proteomes" id="UP000298677">
    <property type="component" value="Chromosome"/>
</dbReference>
<evidence type="ECO:0000256" key="15">
    <source>
        <dbReference type="ARBA" id="ARBA00042873"/>
    </source>
</evidence>
<evidence type="ECO:0000313" key="18">
    <source>
        <dbReference type="Proteomes" id="UP000298677"/>
    </source>
</evidence>
<evidence type="ECO:0000256" key="13">
    <source>
        <dbReference type="ARBA" id="ARBA00042296"/>
    </source>
</evidence>
<dbReference type="AlphaFoldDB" id="A0A4D6XUL0"/>